<dbReference type="GO" id="GO:0004756">
    <property type="term" value="F:selenide, water dikinase activity"/>
    <property type="evidence" value="ECO:0007669"/>
    <property type="project" value="UniProtKB-EC"/>
</dbReference>
<feature type="domain" description="FAD/NAD(P)-binding" evidence="5">
    <location>
        <begin position="11"/>
        <end position="303"/>
    </location>
</feature>
<gene>
    <name evidence="6" type="ORF">J2045_000723</name>
</gene>
<name>A0ABU0G4U0_9HYPH</name>
<dbReference type="InterPro" id="IPR017584">
    <property type="entry name" value="Pyridine_nucleo_diS_OxRdtase_N"/>
</dbReference>
<keyword evidence="2" id="KW-0285">Flavoprotein</keyword>
<dbReference type="NCBIfam" id="TIGR03169">
    <property type="entry name" value="Nterm_to_SelD"/>
    <property type="match status" value="1"/>
</dbReference>
<organism evidence="6 7">
    <name type="scientific">Peteryoungia aggregata LMG 23059</name>
    <dbReference type="NCBI Taxonomy" id="1368425"/>
    <lineage>
        <taxon>Bacteria</taxon>
        <taxon>Pseudomonadati</taxon>
        <taxon>Pseudomonadota</taxon>
        <taxon>Alphaproteobacteria</taxon>
        <taxon>Hyphomicrobiales</taxon>
        <taxon>Rhizobiaceae</taxon>
        <taxon>Peteryoungia</taxon>
    </lineage>
</organism>
<evidence type="ECO:0000259" key="5">
    <source>
        <dbReference type="Pfam" id="PF07992"/>
    </source>
</evidence>
<dbReference type="InterPro" id="IPR023753">
    <property type="entry name" value="FAD/NAD-binding_dom"/>
</dbReference>
<dbReference type="PANTHER" id="PTHR42913:SF9">
    <property type="entry name" value="SLR1591 PROTEIN"/>
    <property type="match status" value="1"/>
</dbReference>
<dbReference type="RefSeq" id="WP_307369498.1">
    <property type="nucleotide sequence ID" value="NZ_JAUSUW010000002.1"/>
</dbReference>
<evidence type="ECO:0000256" key="2">
    <source>
        <dbReference type="ARBA" id="ARBA00022630"/>
    </source>
</evidence>
<evidence type="ECO:0000256" key="4">
    <source>
        <dbReference type="ARBA" id="ARBA00023002"/>
    </source>
</evidence>
<comment type="caution">
    <text evidence="6">The sequence shown here is derived from an EMBL/GenBank/DDBJ whole genome shotgun (WGS) entry which is preliminary data.</text>
</comment>
<keyword evidence="4" id="KW-0560">Oxidoreductase</keyword>
<keyword evidence="6" id="KW-0808">Transferase</keyword>
<dbReference type="InterPro" id="IPR051169">
    <property type="entry name" value="NADH-Q_oxidoreductase"/>
</dbReference>
<evidence type="ECO:0000313" key="7">
    <source>
        <dbReference type="Proteomes" id="UP001238496"/>
    </source>
</evidence>
<dbReference type="EC" id="2.7.9.3" evidence="6"/>
<dbReference type="Proteomes" id="UP001238496">
    <property type="component" value="Unassembled WGS sequence"/>
</dbReference>
<reference evidence="6 7" key="1">
    <citation type="submission" date="2023-07" db="EMBL/GenBank/DDBJ databases">
        <title>Genomic Encyclopedia of Type Strains, Phase IV (KMG-IV): sequencing the most valuable type-strain genomes for metagenomic binning, comparative biology and taxonomic classification.</title>
        <authorList>
            <person name="Goeker M."/>
        </authorList>
    </citation>
    <scope>NUCLEOTIDE SEQUENCE [LARGE SCALE GENOMIC DNA]</scope>
    <source>
        <strain evidence="6 7">DSM 1111</strain>
    </source>
</reference>
<proteinExistence type="predicted"/>
<sequence>MGEPDPRDKPIILLGGGHAHVEVIRQLGLIDDLGREIILISPSRHAPYSGMLPGYVSGQYRFEDFHIDLVALCARYGVTFLATTARGIDPERRQVSLSDGRVLDYSLMSVDIGSTPSLPPGVSGGISVKPIASFTQRLEQLDALVADKTGPLRLAIVGQGVAGVEMAFALQRRLGRSRVEILLAGRAGDVVAERSRLARRMVERELERAGIAHHPDFDVTGFRAGELVARDGRRLTVDDVVWTTSSGAPSWLGETGLALDASGFIRVDPALRSLSHPDVFAAGDVASLPDPRPKAGVFAVRQGPVLADNIRRSLCGEELQAFRPQRRWLALISLADGRAIADKWDLAASGRWVAIWKHWNDTRFLRRYAG</sequence>
<comment type="cofactor">
    <cofactor evidence="1">
        <name>FAD</name>
        <dbReference type="ChEBI" id="CHEBI:57692"/>
    </cofactor>
</comment>
<dbReference type="PRINTS" id="PR00368">
    <property type="entry name" value="FADPNR"/>
</dbReference>
<protein>
    <submittedName>
        <fullName evidence="6">Selenide,water dikinase</fullName>
        <ecNumber evidence="6">2.7.9.3</ecNumber>
    </submittedName>
</protein>
<keyword evidence="3" id="KW-0274">FAD</keyword>
<accession>A0ABU0G4U0</accession>
<dbReference type="SUPFAM" id="SSF51905">
    <property type="entry name" value="FAD/NAD(P)-binding domain"/>
    <property type="match status" value="2"/>
</dbReference>
<dbReference type="Pfam" id="PF07992">
    <property type="entry name" value="Pyr_redox_2"/>
    <property type="match status" value="1"/>
</dbReference>
<dbReference type="InterPro" id="IPR036188">
    <property type="entry name" value="FAD/NAD-bd_sf"/>
</dbReference>
<keyword evidence="7" id="KW-1185">Reference proteome</keyword>
<dbReference type="Gene3D" id="3.50.50.100">
    <property type="match status" value="1"/>
</dbReference>
<evidence type="ECO:0000256" key="3">
    <source>
        <dbReference type="ARBA" id="ARBA00022827"/>
    </source>
</evidence>
<evidence type="ECO:0000256" key="1">
    <source>
        <dbReference type="ARBA" id="ARBA00001974"/>
    </source>
</evidence>
<dbReference type="PANTHER" id="PTHR42913">
    <property type="entry name" value="APOPTOSIS-INDUCING FACTOR 1"/>
    <property type="match status" value="1"/>
</dbReference>
<evidence type="ECO:0000313" key="6">
    <source>
        <dbReference type="EMBL" id="MDQ0419710.1"/>
    </source>
</evidence>
<dbReference type="EMBL" id="JAUSUW010000002">
    <property type="protein sequence ID" value="MDQ0419710.1"/>
    <property type="molecule type" value="Genomic_DNA"/>
</dbReference>